<evidence type="ECO:0000313" key="2">
    <source>
        <dbReference type="Proteomes" id="UP000276133"/>
    </source>
</evidence>
<gene>
    <name evidence="1" type="ORF">BpHYR1_014834</name>
</gene>
<organism evidence="1 2">
    <name type="scientific">Brachionus plicatilis</name>
    <name type="common">Marine rotifer</name>
    <name type="synonym">Brachionus muelleri</name>
    <dbReference type="NCBI Taxonomy" id="10195"/>
    <lineage>
        <taxon>Eukaryota</taxon>
        <taxon>Metazoa</taxon>
        <taxon>Spiralia</taxon>
        <taxon>Gnathifera</taxon>
        <taxon>Rotifera</taxon>
        <taxon>Eurotatoria</taxon>
        <taxon>Monogononta</taxon>
        <taxon>Pseudotrocha</taxon>
        <taxon>Ploima</taxon>
        <taxon>Brachionidae</taxon>
        <taxon>Brachionus</taxon>
    </lineage>
</organism>
<name>A0A3M7QJZ0_BRAPC</name>
<protein>
    <submittedName>
        <fullName evidence="1">Uncharacterized protein</fullName>
    </submittedName>
</protein>
<evidence type="ECO:0000313" key="1">
    <source>
        <dbReference type="EMBL" id="RNA11275.1"/>
    </source>
</evidence>
<reference evidence="1 2" key="1">
    <citation type="journal article" date="2018" name="Sci. Rep.">
        <title>Genomic signatures of local adaptation to the degree of environmental predictability in rotifers.</title>
        <authorList>
            <person name="Franch-Gras L."/>
            <person name="Hahn C."/>
            <person name="Garcia-Roger E.M."/>
            <person name="Carmona M.J."/>
            <person name="Serra M."/>
            <person name="Gomez A."/>
        </authorList>
    </citation>
    <scope>NUCLEOTIDE SEQUENCE [LARGE SCALE GENOMIC DNA]</scope>
    <source>
        <strain evidence="1">HYR1</strain>
    </source>
</reference>
<dbReference type="EMBL" id="REGN01005999">
    <property type="protein sequence ID" value="RNA11275.1"/>
    <property type="molecule type" value="Genomic_DNA"/>
</dbReference>
<accession>A0A3M7QJZ0</accession>
<dbReference type="AlphaFoldDB" id="A0A3M7QJZ0"/>
<comment type="caution">
    <text evidence="1">The sequence shown here is derived from an EMBL/GenBank/DDBJ whole genome shotgun (WGS) entry which is preliminary data.</text>
</comment>
<dbReference type="Proteomes" id="UP000276133">
    <property type="component" value="Unassembled WGS sequence"/>
</dbReference>
<keyword evidence="2" id="KW-1185">Reference proteome</keyword>
<proteinExistence type="predicted"/>
<sequence length="83" mass="10039">MKNLIILIFANKIEIDKLLKEIIGSGNKAPKIPIKLKKTQIFEFREPINRHTFFNVLYPFISYNYFLRTYLCRFLRQKEKSLE</sequence>